<dbReference type="SMART" id="SM00490">
    <property type="entry name" value="HELICc"/>
    <property type="match status" value="1"/>
</dbReference>
<keyword evidence="4" id="KW-0347">Helicase</keyword>
<dbReference type="Proteomes" id="UP001215598">
    <property type="component" value="Unassembled WGS sequence"/>
</dbReference>
<dbReference type="SMART" id="SM00487">
    <property type="entry name" value="DEXDc"/>
    <property type="match status" value="1"/>
</dbReference>
<evidence type="ECO:0000256" key="6">
    <source>
        <dbReference type="SAM" id="MobiDB-lite"/>
    </source>
</evidence>
<comment type="similarity">
    <text evidence="1">Belongs to the DEAD box helicase family. DEAH subfamily.</text>
</comment>
<feature type="region of interest" description="Disordered" evidence="6">
    <location>
        <begin position="134"/>
        <end position="153"/>
    </location>
</feature>
<feature type="region of interest" description="Disordered" evidence="6">
    <location>
        <begin position="374"/>
        <end position="409"/>
    </location>
</feature>
<proteinExistence type="inferred from homology"/>
<feature type="compositionally biased region" description="Basic residues" evidence="6">
    <location>
        <begin position="387"/>
        <end position="403"/>
    </location>
</feature>
<keyword evidence="5" id="KW-0067">ATP-binding</keyword>
<dbReference type="EMBL" id="JARKIB010000371">
    <property type="protein sequence ID" value="KAJ7712274.1"/>
    <property type="molecule type" value="Genomic_DNA"/>
</dbReference>
<keyword evidence="10" id="KW-1185">Reference proteome</keyword>
<keyword evidence="2" id="KW-0547">Nucleotide-binding</keyword>
<name>A0AAD7H4N0_9AGAR</name>
<evidence type="ECO:0000256" key="1">
    <source>
        <dbReference type="ARBA" id="ARBA00008792"/>
    </source>
</evidence>
<evidence type="ECO:0000313" key="9">
    <source>
        <dbReference type="EMBL" id="KAJ7712274.1"/>
    </source>
</evidence>
<comment type="caution">
    <text evidence="9">The sequence shown here is derived from an EMBL/GenBank/DDBJ whole genome shotgun (WGS) entry which is preliminary data.</text>
</comment>
<dbReference type="GO" id="GO:0005730">
    <property type="term" value="C:nucleolus"/>
    <property type="evidence" value="ECO:0007669"/>
    <property type="project" value="TreeGrafter"/>
</dbReference>
<evidence type="ECO:0000256" key="5">
    <source>
        <dbReference type="ARBA" id="ARBA00022840"/>
    </source>
</evidence>
<dbReference type="GO" id="GO:0016787">
    <property type="term" value="F:hydrolase activity"/>
    <property type="evidence" value="ECO:0007669"/>
    <property type="project" value="UniProtKB-KW"/>
</dbReference>
<dbReference type="GO" id="GO:0003724">
    <property type="term" value="F:RNA helicase activity"/>
    <property type="evidence" value="ECO:0007669"/>
    <property type="project" value="UniProtKB-EC"/>
</dbReference>
<keyword evidence="3 9" id="KW-0378">Hydrolase</keyword>
<feature type="domain" description="Helicase ATP-binding" evidence="7">
    <location>
        <begin position="1"/>
        <end position="183"/>
    </location>
</feature>
<dbReference type="PANTHER" id="PTHR18934">
    <property type="entry name" value="ATP-DEPENDENT RNA HELICASE"/>
    <property type="match status" value="1"/>
</dbReference>
<evidence type="ECO:0000259" key="8">
    <source>
        <dbReference type="PROSITE" id="PS51194"/>
    </source>
</evidence>
<dbReference type="Pfam" id="PF21010">
    <property type="entry name" value="HA2_C"/>
    <property type="match status" value="1"/>
</dbReference>
<dbReference type="Pfam" id="PF00271">
    <property type="entry name" value="Helicase_C"/>
    <property type="match status" value="1"/>
</dbReference>
<evidence type="ECO:0000259" key="7">
    <source>
        <dbReference type="PROSITE" id="PS51192"/>
    </source>
</evidence>
<feature type="domain" description="Helicase C-terminal" evidence="8">
    <location>
        <begin position="174"/>
        <end position="352"/>
    </location>
</feature>
<dbReference type="PANTHER" id="PTHR18934:SF99">
    <property type="entry name" value="ATP-DEPENDENT RNA HELICASE DHX37-RELATED"/>
    <property type="match status" value="1"/>
</dbReference>
<dbReference type="GO" id="GO:0003725">
    <property type="term" value="F:double-stranded RNA binding"/>
    <property type="evidence" value="ECO:0007669"/>
    <property type="project" value="TreeGrafter"/>
</dbReference>
<dbReference type="InterPro" id="IPR014001">
    <property type="entry name" value="Helicase_ATP-bd"/>
</dbReference>
<dbReference type="PROSITE" id="PS00690">
    <property type="entry name" value="DEAH_ATP_HELICASE"/>
    <property type="match status" value="1"/>
</dbReference>
<evidence type="ECO:0000256" key="2">
    <source>
        <dbReference type="ARBA" id="ARBA00022741"/>
    </source>
</evidence>
<dbReference type="AlphaFoldDB" id="A0AAD7H4N0"/>
<dbReference type="InterPro" id="IPR002464">
    <property type="entry name" value="DNA/RNA_helicase_DEAH_CS"/>
</dbReference>
<reference evidence="9" key="1">
    <citation type="submission" date="2023-03" db="EMBL/GenBank/DDBJ databases">
        <title>Massive genome expansion in bonnet fungi (Mycena s.s.) driven by repeated elements and novel gene families across ecological guilds.</title>
        <authorList>
            <consortium name="Lawrence Berkeley National Laboratory"/>
            <person name="Harder C.B."/>
            <person name="Miyauchi S."/>
            <person name="Viragh M."/>
            <person name="Kuo A."/>
            <person name="Thoen E."/>
            <person name="Andreopoulos B."/>
            <person name="Lu D."/>
            <person name="Skrede I."/>
            <person name="Drula E."/>
            <person name="Henrissat B."/>
            <person name="Morin E."/>
            <person name="Kohler A."/>
            <person name="Barry K."/>
            <person name="LaButti K."/>
            <person name="Morin E."/>
            <person name="Salamov A."/>
            <person name="Lipzen A."/>
            <person name="Mereny Z."/>
            <person name="Hegedus B."/>
            <person name="Baldrian P."/>
            <person name="Stursova M."/>
            <person name="Weitz H."/>
            <person name="Taylor A."/>
            <person name="Grigoriev I.V."/>
            <person name="Nagy L.G."/>
            <person name="Martin F."/>
            <person name="Kauserud H."/>
        </authorList>
    </citation>
    <scope>NUCLEOTIDE SEQUENCE</scope>
    <source>
        <strain evidence="9">CBHHK182m</strain>
    </source>
</reference>
<dbReference type="SUPFAM" id="SSF52540">
    <property type="entry name" value="P-loop containing nucleoside triphosphate hydrolases"/>
    <property type="match status" value="1"/>
</dbReference>
<dbReference type="PROSITE" id="PS51192">
    <property type="entry name" value="HELICASE_ATP_BIND_1"/>
    <property type="match status" value="1"/>
</dbReference>
<protein>
    <submittedName>
        <fullName evidence="9">P-loop containing nucleoside triphosphate hydrolase protein</fullName>
    </submittedName>
</protein>
<dbReference type="CDD" id="cd18791">
    <property type="entry name" value="SF2_C_RHA"/>
    <property type="match status" value="1"/>
</dbReference>
<dbReference type="Gene3D" id="3.40.50.300">
    <property type="entry name" value="P-loop containing nucleotide triphosphate hydrolases"/>
    <property type="match status" value="2"/>
</dbReference>
<dbReference type="PROSITE" id="PS51194">
    <property type="entry name" value="HELICASE_CTER"/>
    <property type="match status" value="1"/>
</dbReference>
<sequence length="614" mass="67428">MANDVTIMLGETGSGKTTQVPQYLLEAGFADAGMIGVTQPRKVAATALATRVSVEQGTPLGGLVGYGIRFDEKTSPATRVKYMTDGMLTRELLWDPLLSKYAVIIVDEAHERTLQTDLKLLLANLKRILRERNGKEEGKPQVNGKGKEREKERNPFKVVIMSATLDAKKFSQFFSNAKIVHVKGRQHPVQIFHATEDEADYVDAALRTFFQIHVDEPPGDDAGHDEVLPLPMYAALPTAQLHHTFAPTPPQTRKCILATNIAQTSITIPGVRYVIDTGKVKEKRYVAGSTGGGVDTLLTRDISKSNAMQRTGRAGREGPGFCYRLYTEEGFLGVQFGASHPPTVVYGARYPRPGFNGYARCGCGLFCPTRPLHPRRARLPPRADRSRSRHGRSPPRAHPRARSPRIERPQLHGLNCTAEVLDIVSVLAANGALFLTATDKRPEIAEARREFVHPSGDHLTILSTVRAYRAAGGAGRSARQEWAWAHFVNERTLRDASSIRNQLRLSCTRAGIDWRASCGEQEEPALLSLAHGLAQNTAVRTGVISRFWGTRWVLKIHPGSSMVSKKVPAIIYDELVCTNLIYARGVSSISLSSASLLAVHQALYAGIHGFTPDE</sequence>
<evidence type="ECO:0000313" key="10">
    <source>
        <dbReference type="Proteomes" id="UP001215598"/>
    </source>
</evidence>
<dbReference type="InterPro" id="IPR001650">
    <property type="entry name" value="Helicase_C-like"/>
</dbReference>
<gene>
    <name evidence="9" type="ORF">B0H16DRAFT_1744314</name>
</gene>
<organism evidence="9 10">
    <name type="scientific">Mycena metata</name>
    <dbReference type="NCBI Taxonomy" id="1033252"/>
    <lineage>
        <taxon>Eukaryota</taxon>
        <taxon>Fungi</taxon>
        <taxon>Dikarya</taxon>
        <taxon>Basidiomycota</taxon>
        <taxon>Agaricomycotina</taxon>
        <taxon>Agaricomycetes</taxon>
        <taxon>Agaricomycetidae</taxon>
        <taxon>Agaricales</taxon>
        <taxon>Marasmiineae</taxon>
        <taxon>Mycenaceae</taxon>
        <taxon>Mycena</taxon>
    </lineage>
</organism>
<dbReference type="GO" id="GO:0045943">
    <property type="term" value="P:positive regulation of transcription by RNA polymerase I"/>
    <property type="evidence" value="ECO:0007669"/>
    <property type="project" value="TreeGrafter"/>
</dbReference>
<accession>A0AAD7H4N0</accession>
<evidence type="ECO:0000256" key="4">
    <source>
        <dbReference type="ARBA" id="ARBA00022806"/>
    </source>
</evidence>
<evidence type="ECO:0000256" key="3">
    <source>
        <dbReference type="ARBA" id="ARBA00022801"/>
    </source>
</evidence>
<dbReference type="InterPro" id="IPR027417">
    <property type="entry name" value="P-loop_NTPase"/>
</dbReference>